<evidence type="ECO:0000256" key="1">
    <source>
        <dbReference type="ARBA" id="ARBA00006700"/>
    </source>
</evidence>
<dbReference type="InterPro" id="IPR013025">
    <property type="entry name" value="Ribosomal_uL23-like"/>
</dbReference>
<keyword evidence="5 7" id="KW-0687">Ribonucleoprotein</keyword>
<comment type="function">
    <text evidence="7">Binds to 23S rRNA.</text>
</comment>
<comment type="similarity">
    <text evidence="1 7 8">Belongs to the universal ribosomal protein uL23 family.</text>
</comment>
<dbReference type="GO" id="GO:0019843">
    <property type="term" value="F:rRNA binding"/>
    <property type="evidence" value="ECO:0007669"/>
    <property type="project" value="UniProtKB-UniRule"/>
</dbReference>
<dbReference type="EMBL" id="KY495861">
    <property type="protein sequence ID" value="ARI43875.1"/>
    <property type="molecule type" value="Genomic_DNA"/>
</dbReference>
<dbReference type="GO" id="GO:0006412">
    <property type="term" value="P:translation"/>
    <property type="evidence" value="ECO:0007669"/>
    <property type="project" value="UniProtKB-UniRule"/>
</dbReference>
<name>A0A1W5YJS7_9CHLO</name>
<evidence type="ECO:0000256" key="7">
    <source>
        <dbReference type="HAMAP-Rule" id="MF_01369"/>
    </source>
</evidence>
<evidence type="ECO:0000313" key="9">
    <source>
        <dbReference type="EMBL" id="ARI43875.1"/>
    </source>
</evidence>
<protein>
    <recommendedName>
        <fullName evidence="6 7">Large ribosomal subunit protein uL23c</fullName>
    </recommendedName>
</protein>
<sequence>MLIDLVKYPIITEKSSGLIENNQYTVYIDVRLTKKQIKILIENVFNVKVKSVNTHRIPTKKKRIGFIEGHRKAFKKAIITLKSNQSILLFPEN</sequence>
<evidence type="ECO:0000256" key="6">
    <source>
        <dbReference type="ARBA" id="ARBA00035287"/>
    </source>
</evidence>
<dbReference type="PANTHER" id="PTHR11620">
    <property type="entry name" value="60S RIBOSOMAL PROTEIN L23A"/>
    <property type="match status" value="1"/>
</dbReference>
<geneLocation type="chloroplast" evidence="9"/>
<dbReference type="InterPro" id="IPR001014">
    <property type="entry name" value="Ribosomal_uL23_CS"/>
</dbReference>
<keyword evidence="9" id="KW-0150">Chloroplast</keyword>
<evidence type="ECO:0000256" key="4">
    <source>
        <dbReference type="ARBA" id="ARBA00022980"/>
    </source>
</evidence>
<keyword evidence="4 7" id="KW-0689">Ribosomal protein</keyword>
<keyword evidence="3 7" id="KW-0694">RNA-binding</keyword>
<evidence type="ECO:0000256" key="3">
    <source>
        <dbReference type="ARBA" id="ARBA00022884"/>
    </source>
</evidence>
<reference evidence="9" key="1">
    <citation type="journal article" date="2017" name="J. Phycol.">
        <title>Phylogenetic position of the coral symbiont Ostreobium (Ulvophyceae) inferred from chloroplast genome data.</title>
        <authorList>
            <person name="Verbruggen H."/>
            <person name="Marcelino V.R."/>
            <person name="Guiry M.D."/>
            <person name="Cremen M.C."/>
            <person name="Jackson C.J."/>
        </authorList>
    </citation>
    <scope>NUCLEOTIDE SEQUENCE</scope>
</reference>
<dbReference type="NCBIfam" id="NF004363">
    <property type="entry name" value="PRK05738.2-4"/>
    <property type="match status" value="1"/>
</dbReference>
<evidence type="ECO:0000256" key="5">
    <source>
        <dbReference type="ARBA" id="ARBA00023274"/>
    </source>
</evidence>
<dbReference type="GO" id="GO:0009507">
    <property type="term" value="C:chloroplast"/>
    <property type="evidence" value="ECO:0007669"/>
    <property type="project" value="UniProtKB-SubCell"/>
</dbReference>
<proteinExistence type="inferred from homology"/>
<keyword evidence="2 7" id="KW-0699">rRNA-binding</keyword>
<dbReference type="Pfam" id="PF00276">
    <property type="entry name" value="Ribosomal_L23"/>
    <property type="match status" value="1"/>
</dbReference>
<accession>A0A1W5YJS7</accession>
<comment type="subunit">
    <text evidence="7">Part of the 50S ribosomal subunit.</text>
</comment>
<dbReference type="Gene3D" id="3.30.70.330">
    <property type="match status" value="1"/>
</dbReference>
<gene>
    <name evidence="7 9" type="primary">rpl23</name>
</gene>
<dbReference type="GO" id="GO:0005840">
    <property type="term" value="C:ribosome"/>
    <property type="evidence" value="ECO:0007669"/>
    <property type="project" value="UniProtKB-KW"/>
</dbReference>
<evidence type="ECO:0000256" key="2">
    <source>
        <dbReference type="ARBA" id="ARBA00022730"/>
    </source>
</evidence>
<dbReference type="GO" id="GO:1990904">
    <property type="term" value="C:ribonucleoprotein complex"/>
    <property type="evidence" value="ECO:0007669"/>
    <property type="project" value="UniProtKB-KW"/>
</dbReference>
<dbReference type="InterPro" id="IPR012678">
    <property type="entry name" value="Ribosomal_uL23/eL15/eS24_sf"/>
</dbReference>
<comment type="subcellular location">
    <subcellularLocation>
        <location evidence="7">Plastid</location>
        <location evidence="7">Chloroplast</location>
    </subcellularLocation>
</comment>
<dbReference type="PROSITE" id="PS00050">
    <property type="entry name" value="RIBOSOMAL_L23"/>
    <property type="match status" value="1"/>
</dbReference>
<dbReference type="AlphaFoldDB" id="A0A1W5YJS7"/>
<keyword evidence="9" id="KW-0934">Plastid</keyword>
<organism evidence="9">
    <name type="scientific">Neomeris sp. HV02668</name>
    <dbReference type="NCBI Taxonomy" id="1979229"/>
    <lineage>
        <taxon>Eukaryota</taxon>
        <taxon>Viridiplantae</taxon>
        <taxon>Chlorophyta</taxon>
        <taxon>core chlorophytes</taxon>
        <taxon>Ulvophyceae</taxon>
        <taxon>TCBD clade</taxon>
        <taxon>Dasycladales</taxon>
        <taxon>Dasycladaceae</taxon>
        <taxon>Neomeris</taxon>
    </lineage>
</organism>
<evidence type="ECO:0000256" key="8">
    <source>
        <dbReference type="RuleBase" id="RU003934"/>
    </source>
</evidence>
<dbReference type="GO" id="GO:0003735">
    <property type="term" value="F:structural constituent of ribosome"/>
    <property type="evidence" value="ECO:0007669"/>
    <property type="project" value="InterPro"/>
</dbReference>
<dbReference type="SUPFAM" id="SSF54189">
    <property type="entry name" value="Ribosomal proteins S24e, L23 and L15e"/>
    <property type="match status" value="1"/>
</dbReference>
<dbReference type="InterPro" id="IPR012677">
    <property type="entry name" value="Nucleotide-bd_a/b_plait_sf"/>
</dbReference>
<dbReference type="HAMAP" id="MF_01369_B">
    <property type="entry name" value="Ribosomal_uL23_B"/>
    <property type="match status" value="1"/>
</dbReference>